<proteinExistence type="predicted"/>
<gene>
    <name evidence="1" type="ORF">SI7747_06007698</name>
</gene>
<evidence type="ECO:0000313" key="1">
    <source>
        <dbReference type="EMBL" id="CAA2621611.1"/>
    </source>
</evidence>
<organism evidence="1">
    <name type="scientific">Spirodela intermedia</name>
    <name type="common">Intermediate duckweed</name>
    <dbReference type="NCBI Taxonomy" id="51605"/>
    <lineage>
        <taxon>Eukaryota</taxon>
        <taxon>Viridiplantae</taxon>
        <taxon>Streptophyta</taxon>
        <taxon>Embryophyta</taxon>
        <taxon>Tracheophyta</taxon>
        <taxon>Spermatophyta</taxon>
        <taxon>Magnoliopsida</taxon>
        <taxon>Liliopsida</taxon>
        <taxon>Araceae</taxon>
        <taxon>Lemnoideae</taxon>
        <taxon>Spirodela</taxon>
    </lineage>
</organism>
<evidence type="ECO:0000313" key="2">
    <source>
        <dbReference type="Proteomes" id="UP001189122"/>
    </source>
</evidence>
<dbReference type="Proteomes" id="UP001189122">
    <property type="component" value="Unassembled WGS sequence"/>
</dbReference>
<dbReference type="EMBL" id="CACRZD030000006">
    <property type="protein sequence ID" value="CAA6661301.1"/>
    <property type="molecule type" value="Genomic_DNA"/>
</dbReference>
<accession>A0A7I8IUS2</accession>
<keyword evidence="2" id="KW-1185">Reference proteome</keyword>
<dbReference type="AlphaFoldDB" id="A0A7I8IUS2"/>
<protein>
    <submittedName>
        <fullName evidence="1">Uncharacterized protein</fullName>
    </submittedName>
</protein>
<reference evidence="1 2" key="1">
    <citation type="submission" date="2019-12" db="EMBL/GenBank/DDBJ databases">
        <authorList>
            <person name="Scholz U."/>
            <person name="Mascher M."/>
            <person name="Fiebig A."/>
        </authorList>
    </citation>
    <scope>NUCLEOTIDE SEQUENCE</scope>
</reference>
<sequence>MKKIINVSFELMLHPRVFYDSRLRRLWV</sequence>
<name>A0A7I8IUS2_SPIIN</name>
<dbReference type="EMBL" id="LR743593">
    <property type="protein sequence ID" value="CAA2621611.1"/>
    <property type="molecule type" value="Genomic_DNA"/>
</dbReference>